<comment type="pathway">
    <text evidence="1">Cofactor biosynthesis; adenosylcobalamin biosynthesis.</text>
</comment>
<dbReference type="EC" id="1.3.1.76" evidence="17"/>
<keyword evidence="4" id="KW-0169">Cobalamin biosynthesis</keyword>
<dbReference type="Pfam" id="PF00590">
    <property type="entry name" value="TP_methylase"/>
    <property type="match status" value="1"/>
</dbReference>
<sequence>MATLPLFFVGEKCQALVIGGGPQAEAKLRPLLETGFRLKVLCPDLSPATAQLLADYPGVEIEQRHWREKDLDGIELLVVADVTDTEAEQLAALAHARHLPVNVVDRPALCTLMFPARIQRGPVQLAVGTGGKATLLATLLREELEQWLPLRLGWLAEALGDCKAEWQALLPSGAPRREWLRQLWNEARLGLPATAEEVKDWLRQRYPSSQQRQGMVVLVGAGPGDPELLTLKALRALQQADVIVYDRLVSAEVMALARADAQRVYVGKEQGLHSLPQEQINQLLVREAKQGRLVVRLKGGDPFIFGRGGEEMEELLAEGVNCSIIPGITSASGCATYAGIPLTHRDYAQSVTLVTGHLQEGELVLAWEALARPQQTLVFYMGLTALPTIASQLMAHGLPADTPVALVQKGTWAEQRVLLTNLAKAEEESSAQGFKSPTLIIVGQVVRCSPQWLG</sequence>
<dbReference type="SUPFAM" id="SSF51735">
    <property type="entry name" value="NAD(P)-binding Rossmann-fold domains"/>
    <property type="match status" value="1"/>
</dbReference>
<comment type="caution">
    <text evidence="17">The sequence shown here is derived from an EMBL/GenBank/DDBJ whole genome shotgun (WGS) entry which is preliminary data.</text>
</comment>
<keyword evidence="7" id="KW-0949">S-adenosyl-L-methionine</keyword>
<dbReference type="Proteomes" id="UP001589628">
    <property type="component" value="Unassembled WGS sequence"/>
</dbReference>
<dbReference type="EC" id="2.1.1.107" evidence="17"/>
<dbReference type="SUPFAM" id="SSF75615">
    <property type="entry name" value="Siroheme synthase middle domains-like"/>
    <property type="match status" value="1"/>
</dbReference>
<dbReference type="InterPro" id="IPR036291">
    <property type="entry name" value="NAD(P)-bd_dom_sf"/>
</dbReference>
<evidence type="ECO:0000256" key="10">
    <source>
        <dbReference type="ARBA" id="ARBA00023239"/>
    </source>
</evidence>
<dbReference type="InterPro" id="IPR014776">
    <property type="entry name" value="4pyrrole_Mease_sub2"/>
</dbReference>
<dbReference type="InterPro" id="IPR006367">
    <property type="entry name" value="Sirohaem_synthase_N"/>
</dbReference>
<dbReference type="InterPro" id="IPR003043">
    <property type="entry name" value="Uropor_MeTrfase_CS"/>
</dbReference>
<dbReference type="EMBL" id="JBHLZN010000001">
    <property type="protein sequence ID" value="MFB9885818.1"/>
    <property type="molecule type" value="Genomic_DNA"/>
</dbReference>
<reference evidence="17 18" key="1">
    <citation type="submission" date="2024-09" db="EMBL/GenBank/DDBJ databases">
        <authorList>
            <person name="Sun Q."/>
            <person name="Mori K."/>
        </authorList>
    </citation>
    <scope>NUCLEOTIDE SEQUENCE [LARGE SCALE GENOMIC DNA]</scope>
    <source>
        <strain evidence="17 18">ATCC 51285</strain>
    </source>
</reference>
<dbReference type="NCBIfam" id="NF007922">
    <property type="entry name" value="PRK10637.1"/>
    <property type="match status" value="1"/>
</dbReference>
<keyword evidence="12" id="KW-0511">Multifunctional enzyme</keyword>
<dbReference type="InterPro" id="IPR014777">
    <property type="entry name" value="4pyrrole_Mease_sub1"/>
</dbReference>
<dbReference type="PROSITE" id="PS00840">
    <property type="entry name" value="SUMT_2"/>
    <property type="match status" value="1"/>
</dbReference>
<keyword evidence="10 17" id="KW-0456">Lyase</keyword>
<name>A0ABV5Z964_9GAMM</name>
<comment type="pathway">
    <text evidence="2">Porphyrin-containing compound metabolism; siroheme biosynthesis; sirohydrochlorin from precorrin-2: step 1/1.</text>
</comment>
<keyword evidence="9" id="KW-0520">NAD</keyword>
<evidence type="ECO:0000256" key="14">
    <source>
        <dbReference type="ARBA" id="ARBA00047561"/>
    </source>
</evidence>
<evidence type="ECO:0000313" key="17">
    <source>
        <dbReference type="EMBL" id="MFB9885818.1"/>
    </source>
</evidence>
<proteinExistence type="inferred from homology"/>
<keyword evidence="8 17" id="KW-0560">Oxidoreductase</keyword>
<accession>A0ABV5Z964</accession>
<dbReference type="CDD" id="cd11642">
    <property type="entry name" value="SUMT"/>
    <property type="match status" value="1"/>
</dbReference>
<evidence type="ECO:0000256" key="11">
    <source>
        <dbReference type="ARBA" id="ARBA00023244"/>
    </source>
</evidence>
<dbReference type="PANTHER" id="PTHR45790:SF1">
    <property type="entry name" value="SIROHEME SYNTHASE"/>
    <property type="match status" value="1"/>
</dbReference>
<evidence type="ECO:0000256" key="9">
    <source>
        <dbReference type="ARBA" id="ARBA00023027"/>
    </source>
</evidence>
<evidence type="ECO:0000256" key="15">
    <source>
        <dbReference type="RuleBase" id="RU003960"/>
    </source>
</evidence>
<evidence type="ECO:0000256" key="7">
    <source>
        <dbReference type="ARBA" id="ARBA00022691"/>
    </source>
</evidence>
<dbReference type="EC" id="4.99.1.4" evidence="17"/>
<dbReference type="NCBIfam" id="TIGR01470">
    <property type="entry name" value="cysG_Nterm"/>
    <property type="match status" value="1"/>
</dbReference>
<dbReference type="NCBIfam" id="TIGR01469">
    <property type="entry name" value="cobA_cysG_Cterm"/>
    <property type="match status" value="1"/>
</dbReference>
<dbReference type="PANTHER" id="PTHR45790">
    <property type="entry name" value="SIROHEME SYNTHASE-RELATED"/>
    <property type="match status" value="1"/>
</dbReference>
<evidence type="ECO:0000313" key="18">
    <source>
        <dbReference type="Proteomes" id="UP001589628"/>
    </source>
</evidence>
<organism evidence="17 18">
    <name type="scientific">Balneatrix alpica</name>
    <dbReference type="NCBI Taxonomy" id="75684"/>
    <lineage>
        <taxon>Bacteria</taxon>
        <taxon>Pseudomonadati</taxon>
        <taxon>Pseudomonadota</taxon>
        <taxon>Gammaproteobacteria</taxon>
        <taxon>Oceanospirillales</taxon>
        <taxon>Balneatrichaceae</taxon>
        <taxon>Balneatrix</taxon>
    </lineage>
</organism>
<dbReference type="Gene3D" id="3.40.50.720">
    <property type="entry name" value="NAD(P)-binding Rossmann-like Domain"/>
    <property type="match status" value="1"/>
</dbReference>
<gene>
    <name evidence="17" type="primary">cysG</name>
    <name evidence="17" type="ORF">ACFFLH_05300</name>
</gene>
<dbReference type="SUPFAM" id="SSF53790">
    <property type="entry name" value="Tetrapyrrole methylase"/>
    <property type="match status" value="1"/>
</dbReference>
<keyword evidence="11" id="KW-0627">Porphyrin biosynthesis</keyword>
<evidence type="ECO:0000256" key="6">
    <source>
        <dbReference type="ARBA" id="ARBA00022679"/>
    </source>
</evidence>
<dbReference type="Pfam" id="PF13241">
    <property type="entry name" value="NAD_binding_7"/>
    <property type="match status" value="1"/>
</dbReference>
<comment type="pathway">
    <text evidence="13">Porphyrin-containing compound metabolism; siroheme biosynthesis; precorrin-2 from uroporphyrinogen III: step 1/1.</text>
</comment>
<evidence type="ECO:0000256" key="3">
    <source>
        <dbReference type="ARBA" id="ARBA00005879"/>
    </source>
</evidence>
<protein>
    <submittedName>
        <fullName evidence="17">Siroheme synthase CysG</fullName>
        <ecNumber evidence="17">1.3.1.76</ecNumber>
        <ecNumber evidence="17">2.1.1.107</ecNumber>
        <ecNumber evidence="17">4.99.1.4</ecNumber>
    </submittedName>
</protein>
<dbReference type="InterPro" id="IPR006366">
    <property type="entry name" value="CobA/CysG_C"/>
</dbReference>
<evidence type="ECO:0000256" key="12">
    <source>
        <dbReference type="ARBA" id="ARBA00023268"/>
    </source>
</evidence>
<dbReference type="InterPro" id="IPR050161">
    <property type="entry name" value="Siro_Cobalamin_biosynth"/>
</dbReference>
<feature type="domain" description="Tetrapyrrole methylase" evidence="16">
    <location>
        <begin position="215"/>
        <end position="425"/>
    </location>
</feature>
<dbReference type="RefSeq" id="WP_027313877.1">
    <property type="nucleotide sequence ID" value="NZ_JBHLZN010000001.1"/>
</dbReference>
<keyword evidence="18" id="KW-1185">Reference proteome</keyword>
<keyword evidence="5 15" id="KW-0489">Methyltransferase</keyword>
<comment type="similarity">
    <text evidence="3 15">Belongs to the precorrin methyltransferase family.</text>
</comment>
<dbReference type="Gene3D" id="3.30.160.110">
    <property type="entry name" value="Siroheme synthase, domain 2"/>
    <property type="match status" value="1"/>
</dbReference>
<dbReference type="Gene3D" id="3.40.1010.10">
    <property type="entry name" value="Cobalt-precorrin-4 Transmethylase, Domain 1"/>
    <property type="match status" value="1"/>
</dbReference>
<dbReference type="InterPro" id="IPR000878">
    <property type="entry name" value="4pyrrol_Mease"/>
</dbReference>
<evidence type="ECO:0000256" key="5">
    <source>
        <dbReference type="ARBA" id="ARBA00022603"/>
    </source>
</evidence>
<evidence type="ECO:0000256" key="13">
    <source>
        <dbReference type="ARBA" id="ARBA00025705"/>
    </source>
</evidence>
<evidence type="ECO:0000256" key="2">
    <source>
        <dbReference type="ARBA" id="ARBA00005010"/>
    </source>
</evidence>
<evidence type="ECO:0000256" key="4">
    <source>
        <dbReference type="ARBA" id="ARBA00022573"/>
    </source>
</evidence>
<dbReference type="Gene3D" id="3.30.950.10">
    <property type="entry name" value="Methyltransferase, Cobalt-precorrin-4 Transmethylase, Domain 2"/>
    <property type="match status" value="1"/>
</dbReference>
<comment type="catalytic activity">
    <reaction evidence="14">
        <text>precorrin-2 + NAD(+) = sirohydrochlorin + NADH + 2 H(+)</text>
        <dbReference type="Rhea" id="RHEA:15613"/>
        <dbReference type="ChEBI" id="CHEBI:15378"/>
        <dbReference type="ChEBI" id="CHEBI:57540"/>
        <dbReference type="ChEBI" id="CHEBI:57945"/>
        <dbReference type="ChEBI" id="CHEBI:58351"/>
        <dbReference type="ChEBI" id="CHEBI:58827"/>
        <dbReference type="EC" id="1.3.1.76"/>
    </reaction>
</comment>
<dbReference type="InterPro" id="IPR012409">
    <property type="entry name" value="Sirohaem_synth"/>
</dbReference>
<dbReference type="PIRSF" id="PIRSF036426">
    <property type="entry name" value="Sirohaem_synth"/>
    <property type="match status" value="1"/>
</dbReference>
<evidence type="ECO:0000259" key="16">
    <source>
        <dbReference type="Pfam" id="PF00590"/>
    </source>
</evidence>
<dbReference type="GO" id="GO:0004851">
    <property type="term" value="F:uroporphyrin-III C-methyltransferase activity"/>
    <property type="evidence" value="ECO:0007669"/>
    <property type="project" value="UniProtKB-EC"/>
</dbReference>
<dbReference type="PROSITE" id="PS00839">
    <property type="entry name" value="SUMT_1"/>
    <property type="match status" value="1"/>
</dbReference>
<evidence type="ECO:0000256" key="8">
    <source>
        <dbReference type="ARBA" id="ARBA00023002"/>
    </source>
</evidence>
<dbReference type="GO" id="GO:0051266">
    <property type="term" value="F:sirohydrochlorin ferrochelatase activity"/>
    <property type="evidence" value="ECO:0007669"/>
    <property type="project" value="UniProtKB-EC"/>
</dbReference>
<dbReference type="InterPro" id="IPR035996">
    <property type="entry name" value="4pyrrol_Methylase_sf"/>
</dbReference>
<keyword evidence="6 15" id="KW-0808">Transferase</keyword>
<dbReference type="GO" id="GO:0043115">
    <property type="term" value="F:precorrin-2 dehydrogenase activity"/>
    <property type="evidence" value="ECO:0007669"/>
    <property type="project" value="UniProtKB-EC"/>
</dbReference>
<dbReference type="NCBIfam" id="NF004790">
    <property type="entry name" value="PRK06136.1"/>
    <property type="match status" value="1"/>
</dbReference>
<evidence type="ECO:0000256" key="1">
    <source>
        <dbReference type="ARBA" id="ARBA00004953"/>
    </source>
</evidence>
<dbReference type="GO" id="GO:0032259">
    <property type="term" value="P:methylation"/>
    <property type="evidence" value="ECO:0007669"/>
    <property type="project" value="UniProtKB-KW"/>
</dbReference>